<evidence type="ECO:0000313" key="1">
    <source>
        <dbReference type="EMBL" id="NYD91755.1"/>
    </source>
</evidence>
<gene>
    <name evidence="1" type="ORF">HD841_003571</name>
</gene>
<dbReference type="EMBL" id="JACCBY010000006">
    <property type="protein sequence ID" value="NYD91755.1"/>
    <property type="molecule type" value="Genomic_DNA"/>
</dbReference>
<comment type="caution">
    <text evidence="1">The sequence shown here is derived from an EMBL/GenBank/DDBJ whole genome shotgun (WGS) entry which is preliminary data.</text>
</comment>
<reference evidence="1 2" key="2">
    <citation type="submission" date="2020-08" db="EMBL/GenBank/DDBJ databases">
        <title>The Agave Microbiome: Exploring the role of microbial communities in plant adaptations to desert environments.</title>
        <authorList>
            <person name="Partida-Martinez L.P."/>
        </authorList>
    </citation>
    <scope>NUCLEOTIDE SEQUENCE [LARGE SCALE GENOMIC DNA]</scope>
    <source>
        <strain evidence="1 2">AS2.3</strain>
    </source>
</reference>
<name>A0A7Y9FQT7_9SPHN</name>
<protein>
    <submittedName>
        <fullName evidence="1">Uncharacterized protein</fullName>
    </submittedName>
</protein>
<dbReference type="Proteomes" id="UP000517753">
    <property type="component" value="Unassembled WGS sequence"/>
</dbReference>
<proteinExistence type="predicted"/>
<evidence type="ECO:0000313" key="2">
    <source>
        <dbReference type="Proteomes" id="UP000517753"/>
    </source>
</evidence>
<accession>A0A7Y9FQT7</accession>
<organism evidence="1 2">
    <name type="scientific">Sphingomonas melonis</name>
    <dbReference type="NCBI Taxonomy" id="152682"/>
    <lineage>
        <taxon>Bacteria</taxon>
        <taxon>Pseudomonadati</taxon>
        <taxon>Pseudomonadota</taxon>
        <taxon>Alphaproteobacteria</taxon>
        <taxon>Sphingomonadales</taxon>
        <taxon>Sphingomonadaceae</taxon>
        <taxon>Sphingomonas</taxon>
    </lineage>
</organism>
<dbReference type="RefSeq" id="WP_179510163.1">
    <property type="nucleotide sequence ID" value="NZ_JACCBY010000006.1"/>
</dbReference>
<sequence length="59" mass="6547">MDDIDAVDDPVLAEEVRLRLASRYRSIQRSIAYGATLPRRAAAAYVAAFLVKGRKPDAR</sequence>
<reference evidence="1 2" key="1">
    <citation type="submission" date="2020-07" db="EMBL/GenBank/DDBJ databases">
        <authorList>
            <person name="Partida-Martinez L."/>
            <person name="Huntemann M."/>
            <person name="Clum A."/>
            <person name="Wang J."/>
            <person name="Palaniappan K."/>
            <person name="Ritter S."/>
            <person name="Chen I.-M."/>
            <person name="Stamatis D."/>
            <person name="Reddy T."/>
            <person name="O'Malley R."/>
            <person name="Daum C."/>
            <person name="Shapiro N."/>
            <person name="Ivanova N."/>
            <person name="Kyrpides N."/>
            <person name="Woyke T."/>
        </authorList>
    </citation>
    <scope>NUCLEOTIDE SEQUENCE [LARGE SCALE GENOMIC DNA]</scope>
    <source>
        <strain evidence="1 2">AS2.3</strain>
    </source>
</reference>
<dbReference type="AlphaFoldDB" id="A0A7Y9FQT7"/>
<keyword evidence="2" id="KW-1185">Reference proteome</keyword>